<dbReference type="Gramene" id="ONIVA05G07880.1">
    <property type="protein sequence ID" value="ONIVA05G07880.1"/>
    <property type="gene ID" value="ONIVA05G07880"/>
</dbReference>
<sequence length="102" mass="10515">MAASMNCSMGASLSAAGTAMATSCPRTHIKLNLIQTRVKQASGSALACLREAIPITPLPIGGTQLLRGVATSWWSCARATASSPMTLLLPLLSPCLKQCLTA</sequence>
<dbReference type="AlphaFoldDB" id="A0A0E0HB28"/>
<protein>
    <submittedName>
        <fullName evidence="1">Uncharacterized protein</fullName>
    </submittedName>
</protein>
<reference evidence="1" key="2">
    <citation type="submission" date="2018-04" db="EMBL/GenBank/DDBJ databases">
        <title>OnivRS2 (Oryza nivara Reference Sequence Version 2).</title>
        <authorList>
            <person name="Zhang J."/>
            <person name="Kudrna D."/>
            <person name="Lee S."/>
            <person name="Talag J."/>
            <person name="Rajasekar S."/>
            <person name="Welchert J."/>
            <person name="Hsing Y.-I."/>
            <person name="Wing R.A."/>
        </authorList>
    </citation>
    <scope>NUCLEOTIDE SEQUENCE [LARGE SCALE GENOMIC DNA]</scope>
    <source>
        <strain evidence="1">SL10</strain>
    </source>
</reference>
<dbReference type="HOGENOM" id="CLU_2281979_0_0_1"/>
<evidence type="ECO:0000313" key="1">
    <source>
        <dbReference type="EnsemblPlants" id="ONIVA05G07880.1"/>
    </source>
</evidence>
<evidence type="ECO:0000313" key="2">
    <source>
        <dbReference type="Proteomes" id="UP000006591"/>
    </source>
</evidence>
<keyword evidence="2" id="KW-1185">Reference proteome</keyword>
<name>A0A0E0HB28_ORYNI</name>
<reference evidence="1" key="1">
    <citation type="submission" date="2015-04" db="UniProtKB">
        <authorList>
            <consortium name="EnsemblPlants"/>
        </authorList>
    </citation>
    <scope>IDENTIFICATION</scope>
    <source>
        <strain evidence="1">SL10</strain>
    </source>
</reference>
<proteinExistence type="predicted"/>
<dbReference type="EnsemblPlants" id="ONIVA05G07880.1">
    <property type="protein sequence ID" value="ONIVA05G07880.1"/>
    <property type="gene ID" value="ONIVA05G07880"/>
</dbReference>
<accession>A0A0E0HB28</accession>
<organism evidence="1">
    <name type="scientific">Oryza nivara</name>
    <name type="common">Indian wild rice</name>
    <name type="synonym">Oryza sativa f. spontanea</name>
    <dbReference type="NCBI Taxonomy" id="4536"/>
    <lineage>
        <taxon>Eukaryota</taxon>
        <taxon>Viridiplantae</taxon>
        <taxon>Streptophyta</taxon>
        <taxon>Embryophyta</taxon>
        <taxon>Tracheophyta</taxon>
        <taxon>Spermatophyta</taxon>
        <taxon>Magnoliopsida</taxon>
        <taxon>Liliopsida</taxon>
        <taxon>Poales</taxon>
        <taxon>Poaceae</taxon>
        <taxon>BOP clade</taxon>
        <taxon>Oryzoideae</taxon>
        <taxon>Oryzeae</taxon>
        <taxon>Oryzinae</taxon>
        <taxon>Oryza</taxon>
    </lineage>
</organism>
<dbReference type="Proteomes" id="UP000006591">
    <property type="component" value="Chromosome 5"/>
</dbReference>